<accession>A0AAV9IEE8</accession>
<dbReference type="AlphaFoldDB" id="A0AAV9IEE8"/>
<feature type="region of interest" description="Disordered" evidence="1">
    <location>
        <begin position="1"/>
        <end position="22"/>
    </location>
</feature>
<organism evidence="2 3">
    <name type="scientific">Galdieria yellowstonensis</name>
    <dbReference type="NCBI Taxonomy" id="3028027"/>
    <lineage>
        <taxon>Eukaryota</taxon>
        <taxon>Rhodophyta</taxon>
        <taxon>Bangiophyceae</taxon>
        <taxon>Galdieriales</taxon>
        <taxon>Galdieriaceae</taxon>
        <taxon>Galdieria</taxon>
    </lineage>
</organism>
<comment type="caution">
    <text evidence="2">The sequence shown here is derived from an EMBL/GenBank/DDBJ whole genome shotgun (WGS) entry which is preliminary data.</text>
</comment>
<dbReference type="EMBL" id="JANCYU010000033">
    <property type="protein sequence ID" value="KAK4525789.1"/>
    <property type="molecule type" value="Genomic_DNA"/>
</dbReference>
<sequence>MEARQSILENSSTEDNESFSAEQLVKHKEKELQTLVKIKEYTQEILGQLKFRVQTFEKYDTILADAVETIAHWKEISRCSANILADKEYVKVPLEDKKQ</sequence>
<gene>
    <name evidence="2" type="ORF">GAYE_SCF16G3698</name>
</gene>
<evidence type="ECO:0000313" key="2">
    <source>
        <dbReference type="EMBL" id="KAK4525789.1"/>
    </source>
</evidence>
<name>A0AAV9IEE8_9RHOD</name>
<reference evidence="2 3" key="1">
    <citation type="submission" date="2022-07" db="EMBL/GenBank/DDBJ databases">
        <title>Genome-wide signatures of adaptation to extreme environments.</title>
        <authorList>
            <person name="Cho C.H."/>
            <person name="Yoon H.S."/>
        </authorList>
    </citation>
    <scope>NUCLEOTIDE SEQUENCE [LARGE SCALE GENOMIC DNA]</scope>
    <source>
        <strain evidence="2 3">108.79 E11</strain>
    </source>
</reference>
<evidence type="ECO:0000256" key="1">
    <source>
        <dbReference type="SAM" id="MobiDB-lite"/>
    </source>
</evidence>
<evidence type="ECO:0000313" key="3">
    <source>
        <dbReference type="Proteomes" id="UP001300502"/>
    </source>
</evidence>
<protein>
    <submittedName>
        <fullName evidence="2">Uncharacterized protein</fullName>
    </submittedName>
</protein>
<dbReference type="Proteomes" id="UP001300502">
    <property type="component" value="Unassembled WGS sequence"/>
</dbReference>
<proteinExistence type="predicted"/>
<keyword evidence="3" id="KW-1185">Reference proteome</keyword>